<evidence type="ECO:0000313" key="3">
    <source>
        <dbReference type="EMBL" id="WZN46064.1"/>
    </source>
</evidence>
<evidence type="ECO:0000313" key="4">
    <source>
        <dbReference type="Proteomes" id="UP001449657"/>
    </source>
</evidence>
<keyword evidence="4" id="KW-1185">Reference proteome</keyword>
<reference evidence="3 4" key="1">
    <citation type="submission" date="2024-03" db="EMBL/GenBank/DDBJ databases">
        <title>Chitinophaga caseinilytica sp. nov., a casein hydrolysing bacterium isolated from forest soil.</title>
        <authorList>
            <person name="Lee D.S."/>
            <person name="Han D.M."/>
            <person name="Baek J.H."/>
            <person name="Choi D.G."/>
            <person name="Jeon J.H."/>
            <person name="Jeon C.O."/>
        </authorList>
    </citation>
    <scope>NUCLEOTIDE SEQUENCE [LARGE SCALE GENOMIC DNA]</scope>
    <source>
        <strain evidence="3 4">KACC 19118</strain>
    </source>
</reference>
<dbReference type="RefSeq" id="WP_341840805.1">
    <property type="nucleotide sequence ID" value="NZ_CP149792.1"/>
</dbReference>
<keyword evidence="1" id="KW-0732">Signal</keyword>
<dbReference type="SUPFAM" id="SSF51556">
    <property type="entry name" value="Metallo-dependent hydrolases"/>
    <property type="match status" value="1"/>
</dbReference>
<dbReference type="InterPro" id="IPR051781">
    <property type="entry name" value="Metallo-dep_Hydrolase"/>
</dbReference>
<dbReference type="Pfam" id="PF01979">
    <property type="entry name" value="Amidohydro_1"/>
    <property type="match status" value="1"/>
</dbReference>
<dbReference type="Gene3D" id="3.30.110.90">
    <property type="entry name" value="Amidohydrolase"/>
    <property type="match status" value="2"/>
</dbReference>
<gene>
    <name evidence="3" type="ORF">WJU22_24515</name>
</gene>
<dbReference type="InterPro" id="IPR032466">
    <property type="entry name" value="Metal_Hydrolase"/>
</dbReference>
<evidence type="ECO:0000256" key="1">
    <source>
        <dbReference type="SAM" id="SignalP"/>
    </source>
</evidence>
<feature type="signal peptide" evidence="1">
    <location>
        <begin position="1"/>
        <end position="19"/>
    </location>
</feature>
<dbReference type="Gene3D" id="1.20.58.520">
    <property type="entry name" value="Amidohydrolase"/>
    <property type="match status" value="1"/>
</dbReference>
<dbReference type="InterPro" id="IPR011059">
    <property type="entry name" value="Metal-dep_hydrolase_composite"/>
</dbReference>
<sequence length="508" mass="55434">MKRTLLLLSLAAVFSGARAQKAPADLIIRSVSVIDVEHGRTASGQAVVVKNGRIVAVTPDGKLRHTAPVVVDGSGKFLMPGLWDNHMHFGGGDTLAHENRNLLPLMLAYGVTGVRDCAADISHFVLPWRDSIAKGLLEGPHIFTSGPKLEGYKSVWKGDIEIGTKEELAKALDSLQGLHVDFVKITDNTLQPELYLESIRQSRKRGFAISGHVPYAIPMKAIVDAGLSSVEHIPYLLKAGSSEEESISAQVAAGTLKGRALTDRINATYDKTAALKMFRYMASKGTAVTPTLSLGHILSYWDEYDRSHDDYLRYIGRGLQSTYTGRINSIGKHDATAIAFRKANYEKSAAVLADLVEAGVTILAGTDAGYLNSYCYPGLALHEELALMVKYGMTAQQALKASVINGPKFLGRKGYGAVAPGMHADLLLLDANPLDDIHNTQKIRGLVSGGNGETAPISITCWPKQPGVQPQVYKPAKSFGTNQGRFLYWKRLFFARHFYRSSRRFFNY</sequence>
<feature type="domain" description="Amidohydrolase-related" evidence="2">
    <location>
        <begin position="77"/>
        <end position="450"/>
    </location>
</feature>
<proteinExistence type="predicted"/>
<organism evidence="3 4">
    <name type="scientific">Chitinophaga caseinilytica</name>
    <dbReference type="NCBI Taxonomy" id="2267521"/>
    <lineage>
        <taxon>Bacteria</taxon>
        <taxon>Pseudomonadati</taxon>
        <taxon>Bacteroidota</taxon>
        <taxon>Chitinophagia</taxon>
        <taxon>Chitinophagales</taxon>
        <taxon>Chitinophagaceae</taxon>
        <taxon>Chitinophaga</taxon>
    </lineage>
</organism>
<dbReference type="Gene3D" id="2.30.40.10">
    <property type="entry name" value="Urease, subunit C, domain 1"/>
    <property type="match status" value="2"/>
</dbReference>
<name>A0ABZ2Z2T0_9BACT</name>
<dbReference type="Proteomes" id="UP001449657">
    <property type="component" value="Chromosome"/>
</dbReference>
<dbReference type="EMBL" id="CP150096">
    <property type="protein sequence ID" value="WZN46064.1"/>
    <property type="molecule type" value="Genomic_DNA"/>
</dbReference>
<protein>
    <submittedName>
        <fullName evidence="3">Amidohydrolase family protein</fullName>
    </submittedName>
</protein>
<dbReference type="InterPro" id="IPR006680">
    <property type="entry name" value="Amidohydro-rel"/>
</dbReference>
<feature type="chain" id="PRO_5046803203" evidence="1">
    <location>
        <begin position="20"/>
        <end position="508"/>
    </location>
</feature>
<dbReference type="PANTHER" id="PTHR43135">
    <property type="entry name" value="ALPHA-D-RIBOSE 1-METHYLPHOSPHONATE 5-TRIPHOSPHATE DIPHOSPHATASE"/>
    <property type="match status" value="1"/>
</dbReference>
<dbReference type="SUPFAM" id="SSF51338">
    <property type="entry name" value="Composite domain of metallo-dependent hydrolases"/>
    <property type="match status" value="1"/>
</dbReference>
<evidence type="ECO:0000259" key="2">
    <source>
        <dbReference type="Pfam" id="PF01979"/>
    </source>
</evidence>
<dbReference type="Gene3D" id="3.40.50.10910">
    <property type="entry name" value="Amidohydrolase"/>
    <property type="match status" value="1"/>
</dbReference>
<accession>A0ABZ2Z2T0</accession>
<dbReference type="PANTHER" id="PTHR43135:SF3">
    <property type="entry name" value="ALPHA-D-RIBOSE 1-METHYLPHOSPHONATE 5-TRIPHOSPHATE DIPHOSPHATASE"/>
    <property type="match status" value="1"/>
</dbReference>